<keyword evidence="1" id="KW-0812">Transmembrane</keyword>
<feature type="transmembrane region" description="Helical" evidence="1">
    <location>
        <begin position="34"/>
        <end position="53"/>
    </location>
</feature>
<dbReference type="AlphaFoldDB" id="A0A7C9J0E3"/>
<reference evidence="2 3" key="1">
    <citation type="journal article" date="2019" name="Appl. Environ. Microbiol.">
        <title>Genetic determinants of hydroxycinnamic acid metabolism in heterofermentative lactobacilli.</title>
        <authorList>
            <person name="Gaur G."/>
            <person name="Oh J.H."/>
            <person name="Filannino P."/>
            <person name="Gobbetti M."/>
            <person name="van Pijkeren J.P."/>
            <person name="Ganzle M.G."/>
        </authorList>
    </citation>
    <scope>NUCLEOTIDE SEQUENCE [LARGE SCALE GENOMIC DNA]</scope>
    <source>
        <strain evidence="2 3">FUA3583</strain>
    </source>
</reference>
<feature type="transmembrane region" description="Helical" evidence="1">
    <location>
        <begin position="88"/>
        <end position="106"/>
    </location>
</feature>
<evidence type="ECO:0000313" key="3">
    <source>
        <dbReference type="Proteomes" id="UP000480570"/>
    </source>
</evidence>
<evidence type="ECO:0000313" key="2">
    <source>
        <dbReference type="EMBL" id="MYV05415.1"/>
    </source>
</evidence>
<dbReference type="EMBL" id="WEZT01000008">
    <property type="protein sequence ID" value="MYV05415.1"/>
    <property type="molecule type" value="Genomic_DNA"/>
</dbReference>
<dbReference type="Proteomes" id="UP000480570">
    <property type="component" value="Unassembled WGS sequence"/>
</dbReference>
<gene>
    <name evidence="2" type="ORF">GB992_06015</name>
</gene>
<dbReference type="RefSeq" id="WP_161001638.1">
    <property type="nucleotide sequence ID" value="NZ_CP185253.1"/>
</dbReference>
<comment type="caution">
    <text evidence="2">The sequence shown here is derived from an EMBL/GenBank/DDBJ whole genome shotgun (WGS) entry which is preliminary data.</text>
</comment>
<protein>
    <submittedName>
        <fullName evidence="2">DUF2568 domain-containing protein</fullName>
    </submittedName>
</protein>
<proteinExistence type="predicted"/>
<keyword evidence="1" id="KW-0472">Membrane</keyword>
<name>A0A7C9J0E3_9LACO</name>
<evidence type="ECO:0000256" key="1">
    <source>
        <dbReference type="SAM" id="Phobius"/>
    </source>
</evidence>
<sequence>MLKLANDGVRFVFEQATLLLIVWSGFRGNLASKLIIGILIPIVAVIFWTRFMAPASPKRLTESRRIIAECVLFGGTGILVAQKFSSKLAIVYLIMIAINTVLDHALNA</sequence>
<organism evidence="2 3">
    <name type="scientific">Furfurilactobacillus rossiae</name>
    <dbReference type="NCBI Taxonomy" id="231049"/>
    <lineage>
        <taxon>Bacteria</taxon>
        <taxon>Bacillati</taxon>
        <taxon>Bacillota</taxon>
        <taxon>Bacilli</taxon>
        <taxon>Lactobacillales</taxon>
        <taxon>Lactobacillaceae</taxon>
        <taxon>Furfurilactobacillus</taxon>
    </lineage>
</organism>
<accession>A0A7C9J0E3</accession>
<keyword evidence="1" id="KW-1133">Transmembrane helix</keyword>
<feature type="transmembrane region" description="Helical" evidence="1">
    <location>
        <begin position="65"/>
        <end position="82"/>
    </location>
</feature>
<dbReference type="Pfam" id="PF10823">
    <property type="entry name" value="DUF2568"/>
    <property type="match status" value="1"/>
</dbReference>
<dbReference type="InterPro" id="IPR021214">
    <property type="entry name" value="DUF2568"/>
</dbReference>